<dbReference type="AlphaFoldDB" id="A0A9D9IMZ3"/>
<accession>A0A9D9IMZ3</accession>
<reference evidence="1" key="1">
    <citation type="submission" date="2020-10" db="EMBL/GenBank/DDBJ databases">
        <authorList>
            <person name="Gilroy R."/>
        </authorList>
    </citation>
    <scope>NUCLEOTIDE SEQUENCE</scope>
    <source>
        <strain evidence="1">B1-13419</strain>
    </source>
</reference>
<sequence length="110" mass="11813">MCAAVMLVSAAALLVPHQDSNGGPVSCAAACVEIPAISVASPALESYMEISFCSYVTTVSSFAPRTVQFLQQIHNQSVPARDSVAQDRSLEVAPERMADYFVYALERIMI</sequence>
<evidence type="ECO:0000313" key="2">
    <source>
        <dbReference type="Proteomes" id="UP000823757"/>
    </source>
</evidence>
<evidence type="ECO:0000313" key="1">
    <source>
        <dbReference type="EMBL" id="MBO8474981.1"/>
    </source>
</evidence>
<dbReference type="EMBL" id="JADIMD010000103">
    <property type="protein sequence ID" value="MBO8474981.1"/>
    <property type="molecule type" value="Genomic_DNA"/>
</dbReference>
<dbReference type="Proteomes" id="UP000823757">
    <property type="component" value="Unassembled WGS sequence"/>
</dbReference>
<gene>
    <name evidence="1" type="ORF">IAB91_06805</name>
</gene>
<organism evidence="1 2">
    <name type="scientific">Candidatus Cryptobacteroides faecigallinarum</name>
    <dbReference type="NCBI Taxonomy" id="2840763"/>
    <lineage>
        <taxon>Bacteria</taxon>
        <taxon>Pseudomonadati</taxon>
        <taxon>Bacteroidota</taxon>
        <taxon>Bacteroidia</taxon>
        <taxon>Bacteroidales</taxon>
        <taxon>Candidatus Cryptobacteroides</taxon>
    </lineage>
</organism>
<protein>
    <submittedName>
        <fullName evidence="1">Uncharacterized protein</fullName>
    </submittedName>
</protein>
<comment type="caution">
    <text evidence="1">The sequence shown here is derived from an EMBL/GenBank/DDBJ whole genome shotgun (WGS) entry which is preliminary data.</text>
</comment>
<name>A0A9D9IMZ3_9BACT</name>
<proteinExistence type="predicted"/>
<reference evidence="1" key="2">
    <citation type="journal article" date="2021" name="PeerJ">
        <title>Extensive microbial diversity within the chicken gut microbiome revealed by metagenomics and culture.</title>
        <authorList>
            <person name="Gilroy R."/>
            <person name="Ravi A."/>
            <person name="Getino M."/>
            <person name="Pursley I."/>
            <person name="Horton D.L."/>
            <person name="Alikhan N.F."/>
            <person name="Baker D."/>
            <person name="Gharbi K."/>
            <person name="Hall N."/>
            <person name="Watson M."/>
            <person name="Adriaenssens E.M."/>
            <person name="Foster-Nyarko E."/>
            <person name="Jarju S."/>
            <person name="Secka A."/>
            <person name="Antonio M."/>
            <person name="Oren A."/>
            <person name="Chaudhuri R.R."/>
            <person name="La Ragione R."/>
            <person name="Hildebrand F."/>
            <person name="Pallen M.J."/>
        </authorList>
    </citation>
    <scope>NUCLEOTIDE SEQUENCE</scope>
    <source>
        <strain evidence="1">B1-13419</strain>
    </source>
</reference>